<keyword evidence="2" id="KW-1185">Reference proteome</keyword>
<dbReference type="PANTHER" id="PTHR33395:SF22">
    <property type="entry name" value="REVERSE TRANSCRIPTASE DOMAIN-CONTAINING PROTEIN"/>
    <property type="match status" value="1"/>
</dbReference>
<dbReference type="EMBL" id="UZAK01005695">
    <property type="protein sequence ID" value="VDO88309.1"/>
    <property type="molecule type" value="Genomic_DNA"/>
</dbReference>
<gene>
    <name evidence="1" type="ORF">SCUD_LOCUS4343</name>
</gene>
<sequence>MLPRNGITNARALSEYFSRVFSPCYGERPTINYDNISLSMNPLIIERGTALRLLQRLKHDKFGGPDDIHPRIMKGLPDVIAEPLDILLETSLWQLRLPRDQKDTTTSSVYKSGGRDLVCNYWPVSLTSVVVKLMELVIRMAIYNYMERNNLLSREQLGFRVGLSCLTNLFSTREDRAAGNDENIPVDVMFMDLMPLGLKLKLESLRIHYEII</sequence>
<evidence type="ECO:0000313" key="2">
    <source>
        <dbReference type="Proteomes" id="UP000279833"/>
    </source>
</evidence>
<dbReference type="STRING" id="6186.A0A183JNQ8"/>
<accession>A0A183JNQ8</accession>
<proteinExistence type="predicted"/>
<reference evidence="1 2" key="2">
    <citation type="submission" date="2018-11" db="EMBL/GenBank/DDBJ databases">
        <authorList>
            <consortium name="Pathogen Informatics"/>
        </authorList>
    </citation>
    <scope>NUCLEOTIDE SEQUENCE [LARGE SCALE GENOMIC DNA]</scope>
    <source>
        <strain evidence="1">Dakar</strain>
        <strain evidence="2">Dakar, Senegal</strain>
    </source>
</reference>
<evidence type="ECO:0000313" key="1">
    <source>
        <dbReference type="EMBL" id="VDO88309.1"/>
    </source>
</evidence>
<protein>
    <submittedName>
        <fullName evidence="3">Reverse transcriptase domain-containing protein</fullName>
    </submittedName>
</protein>
<organism evidence="3">
    <name type="scientific">Schistosoma curassoni</name>
    <dbReference type="NCBI Taxonomy" id="6186"/>
    <lineage>
        <taxon>Eukaryota</taxon>
        <taxon>Metazoa</taxon>
        <taxon>Spiralia</taxon>
        <taxon>Lophotrochozoa</taxon>
        <taxon>Platyhelminthes</taxon>
        <taxon>Trematoda</taxon>
        <taxon>Digenea</taxon>
        <taxon>Strigeidida</taxon>
        <taxon>Schistosomatoidea</taxon>
        <taxon>Schistosomatidae</taxon>
        <taxon>Schistosoma</taxon>
    </lineage>
</organism>
<evidence type="ECO:0000313" key="3">
    <source>
        <dbReference type="WBParaSite" id="SCUD_0000434401-mRNA-1"/>
    </source>
</evidence>
<name>A0A183JNQ8_9TREM</name>
<dbReference type="Proteomes" id="UP000279833">
    <property type="component" value="Unassembled WGS sequence"/>
</dbReference>
<reference evidence="3" key="1">
    <citation type="submission" date="2016-06" db="UniProtKB">
        <authorList>
            <consortium name="WormBaseParasite"/>
        </authorList>
    </citation>
    <scope>IDENTIFICATION</scope>
</reference>
<dbReference type="AlphaFoldDB" id="A0A183JNQ8"/>
<dbReference type="WBParaSite" id="SCUD_0000434401-mRNA-1">
    <property type="protein sequence ID" value="SCUD_0000434401-mRNA-1"/>
    <property type="gene ID" value="SCUD_0000434401"/>
</dbReference>
<dbReference type="PANTHER" id="PTHR33395">
    <property type="entry name" value="TRANSCRIPTASE, PUTATIVE-RELATED-RELATED"/>
    <property type="match status" value="1"/>
</dbReference>